<dbReference type="CDD" id="cd06550">
    <property type="entry name" value="TM_ABC_iron-siderophores_like"/>
    <property type="match status" value="1"/>
</dbReference>
<proteinExistence type="inferred from homology"/>
<evidence type="ECO:0000256" key="6">
    <source>
        <dbReference type="ARBA" id="ARBA00022989"/>
    </source>
</evidence>
<keyword evidence="4" id="KW-1003">Cell membrane</keyword>
<feature type="transmembrane region" description="Helical" evidence="8">
    <location>
        <begin position="311"/>
        <end position="328"/>
    </location>
</feature>
<dbReference type="PANTHER" id="PTHR30472">
    <property type="entry name" value="FERRIC ENTEROBACTIN TRANSPORT SYSTEM PERMEASE PROTEIN"/>
    <property type="match status" value="1"/>
</dbReference>
<comment type="similarity">
    <text evidence="2">Belongs to the binding-protein-dependent transport system permease family. FecCD subfamily.</text>
</comment>
<dbReference type="SUPFAM" id="SSF81345">
    <property type="entry name" value="ABC transporter involved in vitamin B12 uptake, BtuC"/>
    <property type="match status" value="1"/>
</dbReference>
<comment type="caution">
    <text evidence="9">The sequence shown here is derived from an EMBL/GenBank/DDBJ whole genome shotgun (WGS) entry which is preliminary data.</text>
</comment>
<feature type="transmembrane region" description="Helical" evidence="8">
    <location>
        <begin position="93"/>
        <end position="115"/>
    </location>
</feature>
<dbReference type="InterPro" id="IPR037294">
    <property type="entry name" value="ABC_BtuC-like"/>
</dbReference>
<protein>
    <submittedName>
        <fullName evidence="9">Iron chelate uptake ABC transporter family permease subunit</fullName>
    </submittedName>
</protein>
<organism evidence="9 10">
    <name type="scientific">Psychromonas arctica</name>
    <dbReference type="NCBI Taxonomy" id="168275"/>
    <lineage>
        <taxon>Bacteria</taxon>
        <taxon>Pseudomonadati</taxon>
        <taxon>Pseudomonadota</taxon>
        <taxon>Gammaproteobacteria</taxon>
        <taxon>Alteromonadales</taxon>
        <taxon>Psychromonadaceae</taxon>
        <taxon>Psychromonas</taxon>
    </lineage>
</organism>
<keyword evidence="10" id="KW-1185">Reference proteome</keyword>
<gene>
    <name evidence="9" type="ORF">V6255_07695</name>
</gene>
<dbReference type="InterPro" id="IPR000522">
    <property type="entry name" value="ABC_transptr_permease_BtuC"/>
</dbReference>
<dbReference type="Proteomes" id="UP001366060">
    <property type="component" value="Unassembled WGS sequence"/>
</dbReference>
<feature type="transmembrane region" description="Helical" evidence="8">
    <location>
        <begin position="121"/>
        <end position="142"/>
    </location>
</feature>
<accession>A0ABU9HB50</accession>
<keyword evidence="3" id="KW-0813">Transport</keyword>
<reference evidence="9 10" key="1">
    <citation type="submission" date="2024-02" db="EMBL/GenBank/DDBJ databases">
        <title>Bacteria isolated from the canopy kelp, Nereocystis luetkeana.</title>
        <authorList>
            <person name="Pfister C.A."/>
            <person name="Younker I.T."/>
            <person name="Light S.H."/>
        </authorList>
    </citation>
    <scope>NUCLEOTIDE SEQUENCE [LARGE SCALE GENOMIC DNA]</scope>
    <source>
        <strain evidence="9 10">TI.2.07</strain>
    </source>
</reference>
<dbReference type="EMBL" id="JBAKBA010000014">
    <property type="protein sequence ID" value="MEL0659021.1"/>
    <property type="molecule type" value="Genomic_DNA"/>
</dbReference>
<feature type="transmembrane region" description="Helical" evidence="8">
    <location>
        <begin position="243"/>
        <end position="266"/>
    </location>
</feature>
<feature type="transmembrane region" description="Helical" evidence="8">
    <location>
        <begin position="7"/>
        <end position="27"/>
    </location>
</feature>
<dbReference type="Gene3D" id="1.10.3470.10">
    <property type="entry name" value="ABC transporter involved in vitamin B12 uptake, BtuC"/>
    <property type="match status" value="1"/>
</dbReference>
<evidence type="ECO:0000256" key="5">
    <source>
        <dbReference type="ARBA" id="ARBA00022692"/>
    </source>
</evidence>
<dbReference type="PANTHER" id="PTHR30472:SF1">
    <property type="entry name" value="FE(3+) DICITRATE TRANSPORT SYSTEM PERMEASE PROTEIN FECC-RELATED"/>
    <property type="match status" value="1"/>
</dbReference>
<dbReference type="Pfam" id="PF01032">
    <property type="entry name" value="FecCD"/>
    <property type="match status" value="1"/>
</dbReference>
<keyword evidence="6 8" id="KW-1133">Transmembrane helix</keyword>
<feature type="transmembrane region" description="Helical" evidence="8">
    <location>
        <begin position="64"/>
        <end position="81"/>
    </location>
</feature>
<dbReference type="RefSeq" id="WP_341627622.1">
    <property type="nucleotide sequence ID" value="NZ_JBAKBA010000014.1"/>
</dbReference>
<comment type="subcellular location">
    <subcellularLocation>
        <location evidence="1">Cell membrane</location>
        <topology evidence="1">Multi-pass membrane protein</topology>
    </subcellularLocation>
</comment>
<feature type="transmembrane region" description="Helical" evidence="8">
    <location>
        <begin position="151"/>
        <end position="173"/>
    </location>
</feature>
<evidence type="ECO:0000313" key="9">
    <source>
        <dbReference type="EMBL" id="MEL0659021.1"/>
    </source>
</evidence>
<evidence type="ECO:0000313" key="10">
    <source>
        <dbReference type="Proteomes" id="UP001366060"/>
    </source>
</evidence>
<evidence type="ECO:0000256" key="2">
    <source>
        <dbReference type="ARBA" id="ARBA00007935"/>
    </source>
</evidence>
<evidence type="ECO:0000256" key="3">
    <source>
        <dbReference type="ARBA" id="ARBA00022448"/>
    </source>
</evidence>
<feature type="transmembrane region" description="Helical" evidence="8">
    <location>
        <begin position="278"/>
        <end position="296"/>
    </location>
</feature>
<sequence length="333" mass="35323">MFLSTRHYIALLIVPILLVLTFSYSLIAWSSFSLNFSHVYAYLFHFDDTSIEQQILATTRVPRLLTGMLIGTNLAVAGVLMQGLTRNPLASPSVLGINSGAACFIALSSIGIHILGDVSTLLAAAVGGVVSGGLVILLGGFFSDRANPLKLVLAGIAINALLIGVTRAAVILADERAYSVITWLSGSLANIDWQDWQSLWPTSLLGLLIAFYVAKNLNLLALGNDIAVSLGINIRLTRFLSCIAIVLLTASSVAVVGPIGFIGLIVPHIARRLVNNNFLLLIPVSALIGSCLIAWADSLARGIAFPAETPVGVITALIGTPFFVYLTIRNKMS</sequence>
<name>A0ABU9HB50_9GAMM</name>
<keyword evidence="7 8" id="KW-0472">Membrane</keyword>
<keyword evidence="5 8" id="KW-0812">Transmembrane</keyword>
<evidence type="ECO:0000256" key="4">
    <source>
        <dbReference type="ARBA" id="ARBA00022475"/>
    </source>
</evidence>
<evidence type="ECO:0000256" key="8">
    <source>
        <dbReference type="SAM" id="Phobius"/>
    </source>
</evidence>
<evidence type="ECO:0000256" key="7">
    <source>
        <dbReference type="ARBA" id="ARBA00023136"/>
    </source>
</evidence>
<evidence type="ECO:0000256" key="1">
    <source>
        <dbReference type="ARBA" id="ARBA00004651"/>
    </source>
</evidence>